<evidence type="ECO:0000313" key="2">
    <source>
        <dbReference type="Proteomes" id="UP001177003"/>
    </source>
</evidence>
<name>A0AA36EEM4_LACSI</name>
<gene>
    <name evidence="1" type="ORF">LSALG_LOCUS32686</name>
</gene>
<accession>A0AA36EEM4</accession>
<keyword evidence="2" id="KW-1185">Reference proteome</keyword>
<sequence length="120" mass="14558">MLIRNKRDKELDRLLFLQRELEEKEVEDKIAKVTRQTQESLFTPWTLERIQCEAINDPNIHWLEIVVSFELGNTADSHFDFSVTPREILFQCFKKIERDHLPYYDVNHMFFSFYLKYGNP</sequence>
<reference evidence="1" key="1">
    <citation type="submission" date="2023-04" db="EMBL/GenBank/DDBJ databases">
        <authorList>
            <person name="Vijverberg K."/>
            <person name="Xiong W."/>
            <person name="Schranz E."/>
        </authorList>
    </citation>
    <scope>NUCLEOTIDE SEQUENCE</scope>
</reference>
<organism evidence="1 2">
    <name type="scientific">Lactuca saligna</name>
    <name type="common">Willowleaf lettuce</name>
    <dbReference type="NCBI Taxonomy" id="75948"/>
    <lineage>
        <taxon>Eukaryota</taxon>
        <taxon>Viridiplantae</taxon>
        <taxon>Streptophyta</taxon>
        <taxon>Embryophyta</taxon>
        <taxon>Tracheophyta</taxon>
        <taxon>Spermatophyta</taxon>
        <taxon>Magnoliopsida</taxon>
        <taxon>eudicotyledons</taxon>
        <taxon>Gunneridae</taxon>
        <taxon>Pentapetalae</taxon>
        <taxon>asterids</taxon>
        <taxon>campanulids</taxon>
        <taxon>Asterales</taxon>
        <taxon>Asteraceae</taxon>
        <taxon>Cichorioideae</taxon>
        <taxon>Cichorieae</taxon>
        <taxon>Lactucinae</taxon>
        <taxon>Lactuca</taxon>
    </lineage>
</organism>
<proteinExistence type="predicted"/>
<protein>
    <submittedName>
        <fullName evidence="1">Uncharacterized protein</fullName>
    </submittedName>
</protein>
<dbReference type="AlphaFoldDB" id="A0AA36EEM4"/>
<dbReference type="Proteomes" id="UP001177003">
    <property type="component" value="Chromosome 7"/>
</dbReference>
<dbReference type="EMBL" id="OX465083">
    <property type="protein sequence ID" value="CAI9293666.1"/>
    <property type="molecule type" value="Genomic_DNA"/>
</dbReference>
<evidence type="ECO:0000313" key="1">
    <source>
        <dbReference type="EMBL" id="CAI9293666.1"/>
    </source>
</evidence>